<name>A0A1I0VXI5_9BACT</name>
<dbReference type="AlphaFoldDB" id="A0A1I0VXI5"/>
<accession>A0A1I0VXI5</accession>
<dbReference type="STRING" id="237018.SAMN04489723_101422"/>
<evidence type="ECO:0000313" key="2">
    <source>
        <dbReference type="Proteomes" id="UP000198790"/>
    </source>
</evidence>
<keyword evidence="2" id="KW-1185">Reference proteome</keyword>
<dbReference type="OrthoDB" id="9794147at2"/>
<dbReference type="SUPFAM" id="SSF101874">
    <property type="entry name" value="YceI-like"/>
    <property type="match status" value="1"/>
</dbReference>
<evidence type="ECO:0000313" key="1">
    <source>
        <dbReference type="EMBL" id="SFA80797.1"/>
    </source>
</evidence>
<dbReference type="RefSeq" id="WP_092894509.1">
    <property type="nucleotide sequence ID" value="NZ_FOKK01000001.1"/>
</dbReference>
<gene>
    <name evidence="1" type="ORF">SAMN04489723_101422</name>
</gene>
<dbReference type="InterPro" id="IPR036761">
    <property type="entry name" value="TTHA0802/YceI-like_sf"/>
</dbReference>
<dbReference type="Gene3D" id="2.40.128.110">
    <property type="entry name" value="Lipid/polyisoprenoid-binding, YceI-like"/>
    <property type="match status" value="1"/>
</dbReference>
<proteinExistence type="predicted"/>
<organism evidence="1 2">
    <name type="scientific">Algoriphagus aquimarinus</name>
    <dbReference type="NCBI Taxonomy" id="237018"/>
    <lineage>
        <taxon>Bacteria</taxon>
        <taxon>Pseudomonadati</taxon>
        <taxon>Bacteroidota</taxon>
        <taxon>Cytophagia</taxon>
        <taxon>Cytophagales</taxon>
        <taxon>Cyclobacteriaceae</taxon>
        <taxon>Algoriphagus</taxon>
    </lineage>
</organism>
<evidence type="ECO:0008006" key="3">
    <source>
        <dbReference type="Google" id="ProtNLM"/>
    </source>
</evidence>
<dbReference type="Proteomes" id="UP000198790">
    <property type="component" value="Unassembled WGS sequence"/>
</dbReference>
<protein>
    <recommendedName>
        <fullName evidence="3">YceI family protein</fullName>
    </recommendedName>
</protein>
<sequence length="197" mass="22330">MKIVLLALLTYFSFFYTKSELSDEKIWRIASDSVIEIAGSTNISSFRCESNLYQGGDLLKETYFPDLHISKWSGEIILKTVNFDCFNAIMTKDFRETLQIEDHPTISVRFINLIKESETINQENLRGEVEITLAGVSKIYPISCVFLAKNGGKALLAGERTLTFTDFKLDPPVKFLGTIKVRDSIEVNFALVLEEHS</sequence>
<dbReference type="EMBL" id="FOKK01000001">
    <property type="protein sequence ID" value="SFA80797.1"/>
    <property type="molecule type" value="Genomic_DNA"/>
</dbReference>
<reference evidence="1 2" key="1">
    <citation type="submission" date="2016-10" db="EMBL/GenBank/DDBJ databases">
        <authorList>
            <person name="de Groot N.N."/>
        </authorList>
    </citation>
    <scope>NUCLEOTIDE SEQUENCE [LARGE SCALE GENOMIC DNA]</scope>
    <source>
        <strain evidence="1 2">DSM 23399</strain>
    </source>
</reference>